<proteinExistence type="inferred from homology"/>
<keyword evidence="4 9" id="KW-0349">Heme</keyword>
<sequence>MPNVWAVTRNEEKYPEPESFHPERFFKSEGTLNEDTVLYAFGFGRRICPGRHMGDLMVWQVIASALATFNISKAKDKNGNEIDVDPNACTDSFACYPLPFECTITPRSAQAVSLIRSAASVARESLK</sequence>
<accession>A0A0C2SW19</accession>
<dbReference type="Gene3D" id="1.10.630.10">
    <property type="entry name" value="Cytochrome P450"/>
    <property type="match status" value="1"/>
</dbReference>
<evidence type="ECO:0000256" key="1">
    <source>
        <dbReference type="ARBA" id="ARBA00001971"/>
    </source>
</evidence>
<reference evidence="11 12" key="1">
    <citation type="submission" date="2014-04" db="EMBL/GenBank/DDBJ databases">
        <title>Evolutionary Origins and Diversification of the Mycorrhizal Mutualists.</title>
        <authorList>
            <consortium name="DOE Joint Genome Institute"/>
            <consortium name="Mycorrhizal Genomics Consortium"/>
            <person name="Kohler A."/>
            <person name="Kuo A."/>
            <person name="Nagy L.G."/>
            <person name="Floudas D."/>
            <person name="Copeland A."/>
            <person name="Barry K.W."/>
            <person name="Cichocki N."/>
            <person name="Veneault-Fourrey C."/>
            <person name="LaButti K."/>
            <person name="Lindquist E.A."/>
            <person name="Lipzen A."/>
            <person name="Lundell T."/>
            <person name="Morin E."/>
            <person name="Murat C."/>
            <person name="Riley R."/>
            <person name="Ohm R."/>
            <person name="Sun H."/>
            <person name="Tunlid A."/>
            <person name="Henrissat B."/>
            <person name="Grigoriev I.V."/>
            <person name="Hibbett D.S."/>
            <person name="Martin F."/>
        </authorList>
    </citation>
    <scope>NUCLEOTIDE SEQUENCE [LARGE SCALE GENOMIC DNA]</scope>
    <source>
        <strain evidence="11 12">Koide BX008</strain>
    </source>
</reference>
<feature type="binding site" description="axial binding residue" evidence="9">
    <location>
        <position position="48"/>
    </location>
    <ligand>
        <name>heme</name>
        <dbReference type="ChEBI" id="CHEBI:30413"/>
    </ligand>
    <ligandPart>
        <name>Fe</name>
        <dbReference type="ChEBI" id="CHEBI:18248"/>
    </ligandPart>
</feature>
<dbReference type="GO" id="GO:0004497">
    <property type="term" value="F:monooxygenase activity"/>
    <property type="evidence" value="ECO:0007669"/>
    <property type="project" value="UniProtKB-KW"/>
</dbReference>
<evidence type="ECO:0000256" key="7">
    <source>
        <dbReference type="ARBA" id="ARBA00023004"/>
    </source>
</evidence>
<evidence type="ECO:0000313" key="12">
    <source>
        <dbReference type="Proteomes" id="UP000054549"/>
    </source>
</evidence>
<dbReference type="Proteomes" id="UP000054549">
    <property type="component" value="Unassembled WGS sequence"/>
</dbReference>
<evidence type="ECO:0000256" key="4">
    <source>
        <dbReference type="ARBA" id="ARBA00022617"/>
    </source>
</evidence>
<dbReference type="InterPro" id="IPR050364">
    <property type="entry name" value="Cytochrome_P450_fung"/>
</dbReference>
<comment type="pathway">
    <text evidence="2">Secondary metabolite biosynthesis.</text>
</comment>
<dbReference type="AlphaFoldDB" id="A0A0C2SW19"/>
<evidence type="ECO:0000256" key="6">
    <source>
        <dbReference type="ARBA" id="ARBA00023002"/>
    </source>
</evidence>
<dbReference type="PROSITE" id="PS00086">
    <property type="entry name" value="CYTOCHROME_P450"/>
    <property type="match status" value="1"/>
</dbReference>
<keyword evidence="7 9" id="KW-0408">Iron</keyword>
<dbReference type="InParanoid" id="A0A0C2SW19"/>
<dbReference type="SUPFAM" id="SSF48264">
    <property type="entry name" value="Cytochrome P450"/>
    <property type="match status" value="1"/>
</dbReference>
<dbReference type="HOGENOM" id="CLU_001570_20_2_1"/>
<comment type="similarity">
    <text evidence="3 10">Belongs to the cytochrome P450 family.</text>
</comment>
<dbReference type="InterPro" id="IPR001128">
    <property type="entry name" value="Cyt_P450"/>
</dbReference>
<organism evidence="11 12">
    <name type="scientific">Amanita muscaria (strain Koide BX008)</name>
    <dbReference type="NCBI Taxonomy" id="946122"/>
    <lineage>
        <taxon>Eukaryota</taxon>
        <taxon>Fungi</taxon>
        <taxon>Dikarya</taxon>
        <taxon>Basidiomycota</taxon>
        <taxon>Agaricomycotina</taxon>
        <taxon>Agaricomycetes</taxon>
        <taxon>Agaricomycetidae</taxon>
        <taxon>Agaricales</taxon>
        <taxon>Pluteineae</taxon>
        <taxon>Amanitaceae</taxon>
        <taxon>Amanita</taxon>
    </lineage>
</organism>
<keyword evidence="12" id="KW-1185">Reference proteome</keyword>
<evidence type="ECO:0000256" key="8">
    <source>
        <dbReference type="ARBA" id="ARBA00023033"/>
    </source>
</evidence>
<evidence type="ECO:0000256" key="10">
    <source>
        <dbReference type="RuleBase" id="RU000461"/>
    </source>
</evidence>
<dbReference type="EMBL" id="KN818231">
    <property type="protein sequence ID" value="KIL67635.1"/>
    <property type="molecule type" value="Genomic_DNA"/>
</dbReference>
<dbReference type="InterPro" id="IPR002401">
    <property type="entry name" value="Cyt_P450_E_grp-I"/>
</dbReference>
<dbReference type="Pfam" id="PF00067">
    <property type="entry name" value="p450"/>
    <property type="match status" value="1"/>
</dbReference>
<keyword evidence="6 10" id="KW-0560">Oxidoreductase</keyword>
<evidence type="ECO:0000313" key="11">
    <source>
        <dbReference type="EMBL" id="KIL67635.1"/>
    </source>
</evidence>
<dbReference type="GO" id="GO:0020037">
    <property type="term" value="F:heme binding"/>
    <property type="evidence" value="ECO:0007669"/>
    <property type="project" value="InterPro"/>
</dbReference>
<dbReference type="GO" id="GO:0005506">
    <property type="term" value="F:iron ion binding"/>
    <property type="evidence" value="ECO:0007669"/>
    <property type="project" value="InterPro"/>
</dbReference>
<keyword evidence="8 10" id="KW-0503">Monooxygenase</keyword>
<keyword evidence="5 9" id="KW-0479">Metal-binding</keyword>
<name>A0A0C2SW19_AMAMK</name>
<dbReference type="GO" id="GO:0016705">
    <property type="term" value="F:oxidoreductase activity, acting on paired donors, with incorporation or reduction of molecular oxygen"/>
    <property type="evidence" value="ECO:0007669"/>
    <property type="project" value="InterPro"/>
</dbReference>
<evidence type="ECO:0000256" key="5">
    <source>
        <dbReference type="ARBA" id="ARBA00022723"/>
    </source>
</evidence>
<dbReference type="PANTHER" id="PTHR46300">
    <property type="entry name" value="P450, PUTATIVE (EUROFUNG)-RELATED-RELATED"/>
    <property type="match status" value="1"/>
</dbReference>
<evidence type="ECO:0000256" key="2">
    <source>
        <dbReference type="ARBA" id="ARBA00005179"/>
    </source>
</evidence>
<evidence type="ECO:0008006" key="13">
    <source>
        <dbReference type="Google" id="ProtNLM"/>
    </source>
</evidence>
<comment type="cofactor">
    <cofactor evidence="1 9">
        <name>heme</name>
        <dbReference type="ChEBI" id="CHEBI:30413"/>
    </cofactor>
</comment>
<evidence type="ECO:0000256" key="9">
    <source>
        <dbReference type="PIRSR" id="PIRSR602401-1"/>
    </source>
</evidence>
<protein>
    <recommendedName>
        <fullName evidence="13">Cytochrome P450</fullName>
    </recommendedName>
</protein>
<evidence type="ECO:0000256" key="3">
    <source>
        <dbReference type="ARBA" id="ARBA00010617"/>
    </source>
</evidence>
<dbReference type="PANTHER" id="PTHR46300:SF5">
    <property type="entry name" value="CYTOCHROME P450"/>
    <property type="match status" value="1"/>
</dbReference>
<dbReference type="InterPro" id="IPR017972">
    <property type="entry name" value="Cyt_P450_CS"/>
</dbReference>
<gene>
    <name evidence="11" type="ORF">M378DRAFT_9392</name>
</gene>
<dbReference type="InterPro" id="IPR036396">
    <property type="entry name" value="Cyt_P450_sf"/>
</dbReference>
<dbReference type="PRINTS" id="PR00463">
    <property type="entry name" value="EP450I"/>
</dbReference>
<dbReference type="OrthoDB" id="3934656at2759"/>
<dbReference type="STRING" id="946122.A0A0C2SW19"/>